<dbReference type="RefSeq" id="WP_139620968.1">
    <property type="nucleotide sequence ID" value="NZ_VDMP01000010.1"/>
</dbReference>
<dbReference type="AlphaFoldDB" id="A0A5C4WPI3"/>
<evidence type="ECO:0000313" key="2">
    <source>
        <dbReference type="Proteomes" id="UP000313231"/>
    </source>
</evidence>
<dbReference type="InterPro" id="IPR001646">
    <property type="entry name" value="5peptide_repeat"/>
</dbReference>
<comment type="caution">
    <text evidence="1">The sequence shown here is derived from an EMBL/GenBank/DDBJ whole genome shotgun (WGS) entry which is preliminary data.</text>
</comment>
<dbReference type="PANTHER" id="PTHR14136">
    <property type="entry name" value="BTB_POZ DOMAIN-CONTAINING PROTEIN KCTD9"/>
    <property type="match status" value="1"/>
</dbReference>
<protein>
    <submittedName>
        <fullName evidence="1">Pentapeptide repeat-containing protein</fullName>
    </submittedName>
</protein>
<name>A0A5C4WPI3_9ACTN</name>
<sequence length="201" mass="20893">MNLRLADAQNQPFASEEACTSYAAQGGVVQPYKAVVDSDGDTVSDADELAIGQRADVYNGVDCRTATPRIAAGADLSGCVLRSAVLPTFFLWGTDFENADLTDADLMGAQLDQSNLSGANLSGADLSFAYVNNANLAGADLTGAHLAHAQLASYLVGADFTSTDRSDVLWITPFGSATCPDGTEAFLNEGGTCEGHLFDIP</sequence>
<dbReference type="Pfam" id="PF00805">
    <property type="entry name" value="Pentapeptide"/>
    <property type="match status" value="2"/>
</dbReference>
<accession>A0A5C4WPI3</accession>
<gene>
    <name evidence="1" type="ORF">FHP29_00770</name>
</gene>
<evidence type="ECO:0000313" key="1">
    <source>
        <dbReference type="EMBL" id="TNM50198.1"/>
    </source>
</evidence>
<organism evidence="1 2">
    <name type="scientific">Nocardioides albidus</name>
    <dbReference type="NCBI Taxonomy" id="1517589"/>
    <lineage>
        <taxon>Bacteria</taxon>
        <taxon>Bacillati</taxon>
        <taxon>Actinomycetota</taxon>
        <taxon>Actinomycetes</taxon>
        <taxon>Propionibacteriales</taxon>
        <taxon>Nocardioidaceae</taxon>
        <taxon>Nocardioides</taxon>
    </lineage>
</organism>
<dbReference type="Gene3D" id="2.160.20.80">
    <property type="entry name" value="E3 ubiquitin-protein ligase SopA"/>
    <property type="match status" value="1"/>
</dbReference>
<dbReference type="OrthoDB" id="2579959at2"/>
<dbReference type="SUPFAM" id="SSF141571">
    <property type="entry name" value="Pentapeptide repeat-like"/>
    <property type="match status" value="1"/>
</dbReference>
<dbReference type="PANTHER" id="PTHR14136:SF17">
    <property type="entry name" value="BTB_POZ DOMAIN-CONTAINING PROTEIN KCTD9"/>
    <property type="match status" value="1"/>
</dbReference>
<dbReference type="Proteomes" id="UP000313231">
    <property type="component" value="Unassembled WGS sequence"/>
</dbReference>
<dbReference type="EMBL" id="VDMP01000010">
    <property type="protein sequence ID" value="TNM50198.1"/>
    <property type="molecule type" value="Genomic_DNA"/>
</dbReference>
<keyword evidence="2" id="KW-1185">Reference proteome</keyword>
<proteinExistence type="predicted"/>
<dbReference type="InterPro" id="IPR051082">
    <property type="entry name" value="Pentapeptide-BTB/POZ_domain"/>
</dbReference>
<reference evidence="1 2" key="1">
    <citation type="journal article" date="2016" name="Int. J. Syst. Evol. Microbiol.">
        <title>Nocardioides albidus sp. nov., an actinobacterium isolated from garden soil.</title>
        <authorList>
            <person name="Singh H."/>
            <person name="Du J."/>
            <person name="Trinh H."/>
            <person name="Won K."/>
            <person name="Yang J.E."/>
            <person name="Yin C."/>
            <person name="Kook M."/>
            <person name="Yi T.H."/>
        </authorList>
    </citation>
    <scope>NUCLEOTIDE SEQUENCE [LARGE SCALE GENOMIC DNA]</scope>
    <source>
        <strain evidence="1 2">CCTCC AB 2015297</strain>
    </source>
</reference>